<dbReference type="GO" id="GO:0005829">
    <property type="term" value="C:cytosol"/>
    <property type="evidence" value="ECO:0007669"/>
    <property type="project" value="TreeGrafter"/>
</dbReference>
<dbReference type="Proteomes" id="UP000518188">
    <property type="component" value="Unassembled WGS sequence"/>
</dbReference>
<reference evidence="2 3" key="1">
    <citation type="submission" date="2020-04" db="EMBL/GenBank/DDBJ databases">
        <title>MicrobeNet Type strains.</title>
        <authorList>
            <person name="Nicholson A.C."/>
        </authorList>
    </citation>
    <scope>NUCLEOTIDE SEQUENCE [LARGE SCALE GENOMIC DNA]</scope>
    <source>
        <strain evidence="2 3">ATCC 700731</strain>
    </source>
</reference>
<dbReference type="InterPro" id="IPR036661">
    <property type="entry name" value="Luciferase-like_sf"/>
</dbReference>
<comment type="caution">
    <text evidence="2">The sequence shown here is derived from an EMBL/GenBank/DDBJ whole genome shotgun (WGS) entry which is preliminary data.</text>
</comment>
<organism evidence="2 3">
    <name type="scientific">Mycolicibacterium septicum DSM 44393</name>
    <dbReference type="NCBI Taxonomy" id="1341646"/>
    <lineage>
        <taxon>Bacteria</taxon>
        <taxon>Bacillati</taxon>
        <taxon>Actinomycetota</taxon>
        <taxon>Actinomycetes</taxon>
        <taxon>Mycobacteriales</taxon>
        <taxon>Mycobacteriaceae</taxon>
        <taxon>Mycolicibacterium</taxon>
    </lineage>
</organism>
<proteinExistence type="predicted"/>
<evidence type="ECO:0000313" key="3">
    <source>
        <dbReference type="Proteomes" id="UP000518188"/>
    </source>
</evidence>
<dbReference type="Pfam" id="PF00296">
    <property type="entry name" value="Bac_luciferase"/>
    <property type="match status" value="1"/>
</dbReference>
<dbReference type="PANTHER" id="PTHR30137:SF6">
    <property type="entry name" value="LUCIFERASE-LIKE MONOOXYGENASE"/>
    <property type="match status" value="1"/>
</dbReference>
<dbReference type="PANTHER" id="PTHR30137">
    <property type="entry name" value="LUCIFERASE-LIKE MONOOXYGENASE"/>
    <property type="match status" value="1"/>
</dbReference>
<sequence length="320" mass="34227">MFTLRFDMRAPHTSTTDLYGAAIDMCAWAETRGAVMAVLSEHHGTADGHLAAPTVLASAIAARTDRLPILLAAVPIPFWDPVRLAEEICALDIISGGRVSYAFGIGHRAEEYEHFGVEMSARGKLADEKVALLLRLLAGETVDHDGRRITVTPGCASPSGPYLLIAGGTRAAARRAARHGLGFISQSATPGLKEFYEFECRANGHEPGVVQLPAPNTPTAVFVADDADRAWDELGPFLLHDAVTAATYRHGDNTVASISRAHTVPELREAGGPYQILTVDEAAGYIRAGRPLPLLPLCGGLPPDVAWFYLERAVMASERA</sequence>
<dbReference type="Gene3D" id="3.20.20.30">
    <property type="entry name" value="Luciferase-like domain"/>
    <property type="match status" value="1"/>
</dbReference>
<dbReference type="InterPro" id="IPR011251">
    <property type="entry name" value="Luciferase-like_dom"/>
</dbReference>
<dbReference type="AlphaFoldDB" id="A0A7X6RYE4"/>
<name>A0A7X6RYE4_9MYCO</name>
<evidence type="ECO:0000259" key="1">
    <source>
        <dbReference type="Pfam" id="PF00296"/>
    </source>
</evidence>
<accession>A0A7X6RYE4</accession>
<dbReference type="SUPFAM" id="SSF51679">
    <property type="entry name" value="Bacterial luciferase-like"/>
    <property type="match status" value="1"/>
</dbReference>
<dbReference type="EMBL" id="JAAXPJ010000012">
    <property type="protein sequence ID" value="NKZ14453.1"/>
    <property type="molecule type" value="Genomic_DNA"/>
</dbReference>
<dbReference type="InterPro" id="IPR050766">
    <property type="entry name" value="Bact_Lucif_Oxidored"/>
</dbReference>
<gene>
    <name evidence="2" type="ORF">HGA11_26060</name>
</gene>
<dbReference type="RefSeq" id="WP_044522345.1">
    <property type="nucleotide sequence ID" value="NZ_HG322953.1"/>
</dbReference>
<feature type="domain" description="Luciferase-like" evidence="1">
    <location>
        <begin position="13"/>
        <end position="271"/>
    </location>
</feature>
<dbReference type="GO" id="GO:0016705">
    <property type="term" value="F:oxidoreductase activity, acting on paired donors, with incorporation or reduction of molecular oxygen"/>
    <property type="evidence" value="ECO:0007669"/>
    <property type="project" value="InterPro"/>
</dbReference>
<protein>
    <submittedName>
        <fullName evidence="2">LLM class flavin-dependent oxidoreductase</fullName>
    </submittedName>
</protein>
<evidence type="ECO:0000313" key="2">
    <source>
        <dbReference type="EMBL" id="NKZ14453.1"/>
    </source>
</evidence>